<sequence>MSLLTAKMDSTRKAPHIIQIISLSSDHNNKDPFSSHLTITSHHINPIQNTPHHSYHTQKPNVNKQINNNHSLQQQLYPTHGTYRYSTVFYSLIIPGIIS</sequence>
<proteinExistence type="predicted"/>
<accession>A0A3N4K5H4</accession>
<evidence type="ECO:0000313" key="1">
    <source>
        <dbReference type="EMBL" id="RPB05804.1"/>
    </source>
</evidence>
<name>A0A3N4K5H4_9PEZI</name>
<keyword evidence="2" id="KW-1185">Reference proteome</keyword>
<reference evidence="1 2" key="1">
    <citation type="journal article" date="2018" name="Nat. Ecol. Evol.">
        <title>Pezizomycetes genomes reveal the molecular basis of ectomycorrhizal truffle lifestyle.</title>
        <authorList>
            <person name="Murat C."/>
            <person name="Payen T."/>
            <person name="Noel B."/>
            <person name="Kuo A."/>
            <person name="Morin E."/>
            <person name="Chen J."/>
            <person name="Kohler A."/>
            <person name="Krizsan K."/>
            <person name="Balestrini R."/>
            <person name="Da Silva C."/>
            <person name="Montanini B."/>
            <person name="Hainaut M."/>
            <person name="Levati E."/>
            <person name="Barry K.W."/>
            <person name="Belfiori B."/>
            <person name="Cichocki N."/>
            <person name="Clum A."/>
            <person name="Dockter R.B."/>
            <person name="Fauchery L."/>
            <person name="Guy J."/>
            <person name="Iotti M."/>
            <person name="Le Tacon F."/>
            <person name="Lindquist E.A."/>
            <person name="Lipzen A."/>
            <person name="Malagnac F."/>
            <person name="Mello A."/>
            <person name="Molinier V."/>
            <person name="Miyauchi S."/>
            <person name="Poulain J."/>
            <person name="Riccioni C."/>
            <person name="Rubini A."/>
            <person name="Sitrit Y."/>
            <person name="Splivallo R."/>
            <person name="Traeger S."/>
            <person name="Wang M."/>
            <person name="Zifcakova L."/>
            <person name="Wipf D."/>
            <person name="Zambonelli A."/>
            <person name="Paolocci F."/>
            <person name="Nowrousian M."/>
            <person name="Ottonello S."/>
            <person name="Baldrian P."/>
            <person name="Spatafora J.W."/>
            <person name="Henrissat B."/>
            <person name="Nagy L.G."/>
            <person name="Aury J.M."/>
            <person name="Wincker P."/>
            <person name="Grigoriev I.V."/>
            <person name="Bonfante P."/>
            <person name="Martin F.M."/>
        </authorList>
    </citation>
    <scope>NUCLEOTIDE SEQUENCE [LARGE SCALE GENOMIC DNA]</scope>
    <source>
        <strain evidence="1 2">120613-1</strain>
    </source>
</reference>
<organism evidence="1 2">
    <name type="scientific">Choiromyces venosus 120613-1</name>
    <dbReference type="NCBI Taxonomy" id="1336337"/>
    <lineage>
        <taxon>Eukaryota</taxon>
        <taxon>Fungi</taxon>
        <taxon>Dikarya</taxon>
        <taxon>Ascomycota</taxon>
        <taxon>Pezizomycotina</taxon>
        <taxon>Pezizomycetes</taxon>
        <taxon>Pezizales</taxon>
        <taxon>Tuberaceae</taxon>
        <taxon>Choiromyces</taxon>
    </lineage>
</organism>
<dbReference type="AlphaFoldDB" id="A0A3N4K5H4"/>
<protein>
    <submittedName>
        <fullName evidence="1">Uncharacterized protein</fullName>
    </submittedName>
</protein>
<dbReference type="Proteomes" id="UP000276215">
    <property type="component" value="Unassembled WGS sequence"/>
</dbReference>
<dbReference type="EMBL" id="ML120352">
    <property type="protein sequence ID" value="RPB05804.1"/>
    <property type="molecule type" value="Genomic_DNA"/>
</dbReference>
<gene>
    <name evidence="1" type="ORF">L873DRAFT_1797559</name>
</gene>
<evidence type="ECO:0000313" key="2">
    <source>
        <dbReference type="Proteomes" id="UP000276215"/>
    </source>
</evidence>